<comment type="similarity">
    <text evidence="2">Belongs to the nucleoside triphosphate pyrophosphohydrolase family.</text>
</comment>
<dbReference type="AlphaFoldDB" id="A0A5Q0BNC5"/>
<evidence type="ECO:0000313" key="7">
    <source>
        <dbReference type="Proteomes" id="UP000325755"/>
    </source>
</evidence>
<dbReference type="GO" id="GO:0046061">
    <property type="term" value="P:dATP catabolic process"/>
    <property type="evidence" value="ECO:0007669"/>
    <property type="project" value="TreeGrafter"/>
</dbReference>
<dbReference type="EC" id="3.6.1.8" evidence="3"/>
<dbReference type="InterPro" id="IPR048011">
    <property type="entry name" value="NTP-PPase_MazG-like_C"/>
</dbReference>
<sequence>MENTRRLIEFMALLRDPAQGCPWDLKQDFASLLPYTIEEAYEVADAVEREDYDDLRDELGDLLLHVAFHSRIAEERGLFDFEQVAAAICSKLVRRHPHVFQGMVFENDEARIHHWEQSKELERSRKLEQSSDTAQKSALSGVANTLPALMFAQKLQTRAARQGFDWPGIDPVFEKVQEELREMREAFTVGSAAQIEEELGDLLFSVVNLARHLHVDAETALRAGSHKFSRRYQAMERLLQEKGKQMADCSFEEMDLCWEQAKRALSITA</sequence>
<dbReference type="GO" id="GO:0047693">
    <property type="term" value="F:ATP diphosphatase activity"/>
    <property type="evidence" value="ECO:0007669"/>
    <property type="project" value="UniProtKB-EC"/>
</dbReference>
<dbReference type="OrthoDB" id="9808939at2"/>
<feature type="domain" description="NTP pyrophosphohydrolase MazG-like" evidence="5">
    <location>
        <begin position="176"/>
        <end position="232"/>
    </location>
</feature>
<dbReference type="FunFam" id="1.10.287.1080:FF:000001">
    <property type="entry name" value="Nucleoside triphosphate pyrophosphohydrolase"/>
    <property type="match status" value="1"/>
</dbReference>
<evidence type="ECO:0000256" key="1">
    <source>
        <dbReference type="ARBA" id="ARBA00052141"/>
    </source>
</evidence>
<evidence type="ECO:0000259" key="5">
    <source>
        <dbReference type="Pfam" id="PF03819"/>
    </source>
</evidence>
<dbReference type="CDD" id="cd11529">
    <property type="entry name" value="NTP-PPase_MazG_Cterm"/>
    <property type="match status" value="1"/>
</dbReference>
<name>A0A5Q0BNC5_9GAMM</name>
<keyword evidence="7" id="KW-1185">Reference proteome</keyword>
<dbReference type="NCBIfam" id="NF007113">
    <property type="entry name" value="PRK09562.1"/>
    <property type="match status" value="1"/>
</dbReference>
<gene>
    <name evidence="6" type="primary">mazG</name>
    <name evidence="6" type="ORF">F6R98_20205</name>
</gene>
<dbReference type="Proteomes" id="UP000325755">
    <property type="component" value="Chromosome"/>
</dbReference>
<dbReference type="NCBIfam" id="TIGR00444">
    <property type="entry name" value="mazG"/>
    <property type="match status" value="1"/>
</dbReference>
<dbReference type="InterPro" id="IPR011551">
    <property type="entry name" value="NTP_PyrPHydrolase_MazG"/>
</dbReference>
<dbReference type="GO" id="GO:0006203">
    <property type="term" value="P:dGTP catabolic process"/>
    <property type="evidence" value="ECO:0007669"/>
    <property type="project" value="TreeGrafter"/>
</dbReference>
<protein>
    <recommendedName>
        <fullName evidence="4">Nucleoside triphosphate pyrophosphohydrolase</fullName>
        <ecNumber evidence="3">3.6.1.8</ecNumber>
    </recommendedName>
</protein>
<dbReference type="Pfam" id="PF03819">
    <property type="entry name" value="MazG"/>
    <property type="match status" value="2"/>
</dbReference>
<dbReference type="SUPFAM" id="SSF101386">
    <property type="entry name" value="all-alpha NTP pyrophosphatases"/>
    <property type="match status" value="2"/>
</dbReference>
<dbReference type="GO" id="GO:0006950">
    <property type="term" value="P:response to stress"/>
    <property type="evidence" value="ECO:0007669"/>
    <property type="project" value="UniProtKB-ARBA"/>
</dbReference>
<evidence type="ECO:0000256" key="3">
    <source>
        <dbReference type="ARBA" id="ARBA00066372"/>
    </source>
</evidence>
<dbReference type="InterPro" id="IPR004518">
    <property type="entry name" value="MazG-like_dom"/>
</dbReference>
<dbReference type="GO" id="GO:0046076">
    <property type="term" value="P:dTTP catabolic process"/>
    <property type="evidence" value="ECO:0007669"/>
    <property type="project" value="TreeGrafter"/>
</dbReference>
<dbReference type="RefSeq" id="WP_153250624.1">
    <property type="nucleotide sequence ID" value="NZ_CP044205.1"/>
</dbReference>
<comment type="catalytic activity">
    <reaction evidence="1">
        <text>ATP + H2O = AMP + diphosphate + H(+)</text>
        <dbReference type="Rhea" id="RHEA:14245"/>
        <dbReference type="ChEBI" id="CHEBI:15377"/>
        <dbReference type="ChEBI" id="CHEBI:15378"/>
        <dbReference type="ChEBI" id="CHEBI:30616"/>
        <dbReference type="ChEBI" id="CHEBI:33019"/>
        <dbReference type="ChEBI" id="CHEBI:456215"/>
        <dbReference type="EC" id="3.6.1.8"/>
    </reaction>
</comment>
<dbReference type="GO" id="GO:0046081">
    <property type="term" value="P:dUTP catabolic process"/>
    <property type="evidence" value="ECO:0007669"/>
    <property type="project" value="TreeGrafter"/>
</dbReference>
<keyword evidence="6" id="KW-0378">Hydrolase</keyword>
<proteinExistence type="inferred from homology"/>
<evidence type="ECO:0000313" key="6">
    <source>
        <dbReference type="EMBL" id="QFY44662.1"/>
    </source>
</evidence>
<dbReference type="GO" id="GO:0046047">
    <property type="term" value="P:TTP catabolic process"/>
    <property type="evidence" value="ECO:0007669"/>
    <property type="project" value="TreeGrafter"/>
</dbReference>
<dbReference type="EMBL" id="CP044205">
    <property type="protein sequence ID" value="QFY44662.1"/>
    <property type="molecule type" value="Genomic_DNA"/>
</dbReference>
<organism evidence="6 7">
    <name type="scientific">Candidatus Methylospira mobilis</name>
    <dbReference type="NCBI Taxonomy" id="1808979"/>
    <lineage>
        <taxon>Bacteria</taxon>
        <taxon>Pseudomonadati</taxon>
        <taxon>Pseudomonadota</taxon>
        <taxon>Gammaproteobacteria</taxon>
        <taxon>Methylococcales</taxon>
        <taxon>Methylococcaceae</taxon>
        <taxon>Candidatus Methylospira</taxon>
    </lineage>
</organism>
<dbReference type="FunFam" id="1.10.287.1080:FF:000003">
    <property type="entry name" value="Nucleoside triphosphate pyrophosphohydrolase"/>
    <property type="match status" value="1"/>
</dbReference>
<dbReference type="Gene3D" id="1.10.287.1080">
    <property type="entry name" value="MazG-like"/>
    <property type="match status" value="2"/>
</dbReference>
<dbReference type="PANTHER" id="PTHR30522:SF0">
    <property type="entry name" value="NUCLEOSIDE TRIPHOSPHATE PYROPHOSPHOHYDROLASE"/>
    <property type="match status" value="1"/>
</dbReference>
<dbReference type="KEGG" id="mmob:F6R98_20205"/>
<dbReference type="InterPro" id="IPR048015">
    <property type="entry name" value="NTP-PPase_MazG-like_N"/>
</dbReference>
<dbReference type="GO" id="GO:0046052">
    <property type="term" value="P:UTP catabolic process"/>
    <property type="evidence" value="ECO:0007669"/>
    <property type="project" value="TreeGrafter"/>
</dbReference>
<evidence type="ECO:0000256" key="4">
    <source>
        <dbReference type="ARBA" id="ARBA00074799"/>
    </source>
</evidence>
<dbReference type="CDD" id="cd11528">
    <property type="entry name" value="NTP-PPase_MazG_Nterm"/>
    <property type="match status" value="1"/>
</dbReference>
<evidence type="ECO:0000256" key="2">
    <source>
        <dbReference type="ARBA" id="ARBA00061115"/>
    </source>
</evidence>
<feature type="domain" description="NTP pyrophosphohydrolase MazG-like" evidence="5">
    <location>
        <begin position="27"/>
        <end position="100"/>
    </location>
</feature>
<dbReference type="InParanoid" id="A0A5Q0BNC5"/>
<reference evidence="6 7" key="1">
    <citation type="submission" date="2019-09" db="EMBL/GenBank/DDBJ databases">
        <title>Ecophysiology of the spiral-shaped methanotroph Methylospira mobilis as revealed by the complete genome sequence.</title>
        <authorList>
            <person name="Oshkin I.Y."/>
            <person name="Dedysh S.N."/>
            <person name="Miroshnikov K."/>
            <person name="Danilova O.V."/>
            <person name="Hakobyan A."/>
            <person name="Liesack W."/>
        </authorList>
    </citation>
    <scope>NUCLEOTIDE SEQUENCE [LARGE SCALE GENOMIC DNA]</scope>
    <source>
        <strain evidence="6 7">Shm1</strain>
    </source>
</reference>
<accession>A0A5Q0BNC5</accession>
<dbReference type="FunCoup" id="A0A5Q0BNC5">
    <property type="interactions" value="287"/>
</dbReference>
<dbReference type="PANTHER" id="PTHR30522">
    <property type="entry name" value="NUCLEOSIDE TRIPHOSPHATE PYROPHOSPHOHYDROLASE"/>
    <property type="match status" value="1"/>
</dbReference>